<evidence type="ECO:0000313" key="2">
    <source>
        <dbReference type="EMBL" id="CAB4559648.1"/>
    </source>
</evidence>
<keyword evidence="1" id="KW-1133">Transmembrane helix</keyword>
<reference evidence="2" key="1">
    <citation type="submission" date="2020-05" db="EMBL/GenBank/DDBJ databases">
        <authorList>
            <person name="Chiriac C."/>
            <person name="Salcher M."/>
            <person name="Ghai R."/>
            <person name="Kavagutti S V."/>
        </authorList>
    </citation>
    <scope>NUCLEOTIDE SEQUENCE</scope>
</reference>
<organism evidence="2">
    <name type="scientific">freshwater metagenome</name>
    <dbReference type="NCBI Taxonomy" id="449393"/>
    <lineage>
        <taxon>unclassified sequences</taxon>
        <taxon>metagenomes</taxon>
        <taxon>ecological metagenomes</taxon>
    </lineage>
</organism>
<proteinExistence type="predicted"/>
<name>A0A6J6DDT0_9ZZZZ</name>
<protein>
    <submittedName>
        <fullName evidence="2">Unannotated protein</fullName>
    </submittedName>
</protein>
<evidence type="ECO:0000256" key="1">
    <source>
        <dbReference type="SAM" id="Phobius"/>
    </source>
</evidence>
<keyword evidence="1" id="KW-0812">Transmembrane</keyword>
<dbReference type="AlphaFoldDB" id="A0A6J6DDT0"/>
<accession>A0A6J6DDT0</accession>
<keyword evidence="1" id="KW-0472">Membrane</keyword>
<feature type="transmembrane region" description="Helical" evidence="1">
    <location>
        <begin position="34"/>
        <end position="53"/>
    </location>
</feature>
<dbReference type="EMBL" id="CAEZTI010000038">
    <property type="protein sequence ID" value="CAB4559648.1"/>
    <property type="molecule type" value="Genomic_DNA"/>
</dbReference>
<gene>
    <name evidence="2" type="ORF">UFOPK1619_00305</name>
</gene>
<sequence>MTEEKRISRDDLESKFRALQADIQGRTADKKQSLIAAGSAIATVVVILAYLFGRRRGRRRASRVEFRRF</sequence>